<dbReference type="InterPro" id="IPR012577">
    <property type="entry name" value="NIPSNAP"/>
</dbReference>
<name>A0AAU7AP17_9ACTN</name>
<accession>A0AAU7AP17</accession>
<feature type="domain" description="NIPSNAP" evidence="2">
    <location>
        <begin position="163"/>
        <end position="247"/>
    </location>
</feature>
<dbReference type="InterPro" id="IPR011008">
    <property type="entry name" value="Dimeric_a/b-barrel"/>
</dbReference>
<dbReference type="RefSeq" id="WP_354699945.1">
    <property type="nucleotide sequence ID" value="NZ_CP114014.1"/>
</dbReference>
<reference evidence="3" key="1">
    <citation type="submission" date="2022-12" db="EMBL/GenBank/DDBJ databases">
        <title>Paraconexibacter alkalitolerans sp. nov. and Baekduia alba sp. nov., isolated from soil and emended description of the genera Paraconexibacter (Chun et al., 2020) and Baekduia (An et al., 2020).</title>
        <authorList>
            <person name="Vieira S."/>
            <person name="Huber K.J."/>
            <person name="Geppert A."/>
            <person name="Wolf J."/>
            <person name="Neumann-Schaal M."/>
            <person name="Muesken M."/>
            <person name="Overmann J."/>
        </authorList>
    </citation>
    <scope>NUCLEOTIDE SEQUENCE</scope>
    <source>
        <strain evidence="3">AEG42_29</strain>
    </source>
</reference>
<evidence type="ECO:0000256" key="1">
    <source>
        <dbReference type="SAM" id="MobiDB-lite"/>
    </source>
</evidence>
<feature type="compositionally biased region" description="Basic and acidic residues" evidence="1">
    <location>
        <begin position="123"/>
        <end position="138"/>
    </location>
</feature>
<proteinExistence type="predicted"/>
<protein>
    <recommendedName>
        <fullName evidence="2">NIPSNAP domain-containing protein</fullName>
    </recommendedName>
</protein>
<dbReference type="SUPFAM" id="SSF54909">
    <property type="entry name" value="Dimeric alpha+beta barrel"/>
    <property type="match status" value="1"/>
</dbReference>
<sequence>MSDKHDFDFLFAGPWWVAHRRLSAAGRWERFGGRSEVTPLLDGGGHLERLWIPESPAAGGPVEAFTTRLYDPVEDLWRIWWSASTRRGHLDPPMVGRFGADGVGVFDGADALAADGTARLRSRWDPHADGGPRWEQARSGDGGATWRPDWTMQLTPAPGPALVELRRYRTVPGRRDELIDLFHDELVAPQEAAGLQVLGTFTDDDEPDQFVWLRGFASADADARAAALAAFYGGPVWAAHGAAANATMLDSDDVLLLRAARADTGLDQLGQALAGRQGLLVTTCLLARALAQDELDAVADGVRGPRAVLVTAATRNAFPRLPVREGEQALVVIKSRGAGGDVGAALPGSIESLLAAPAQTARLACPARERG</sequence>
<dbReference type="KEGG" id="parq:DSM112329_00202"/>
<gene>
    <name evidence="3" type="ORF">DSM112329_00202</name>
</gene>
<evidence type="ECO:0000313" key="3">
    <source>
        <dbReference type="EMBL" id="XAY03388.1"/>
    </source>
</evidence>
<feature type="region of interest" description="Disordered" evidence="1">
    <location>
        <begin position="123"/>
        <end position="153"/>
    </location>
</feature>
<dbReference type="Gene3D" id="3.30.70.100">
    <property type="match status" value="1"/>
</dbReference>
<organism evidence="3">
    <name type="scientific">Paraconexibacter sp. AEG42_29</name>
    <dbReference type="NCBI Taxonomy" id="2997339"/>
    <lineage>
        <taxon>Bacteria</taxon>
        <taxon>Bacillati</taxon>
        <taxon>Actinomycetota</taxon>
        <taxon>Thermoleophilia</taxon>
        <taxon>Solirubrobacterales</taxon>
        <taxon>Paraconexibacteraceae</taxon>
        <taxon>Paraconexibacter</taxon>
    </lineage>
</organism>
<dbReference type="EMBL" id="CP114014">
    <property type="protein sequence ID" value="XAY03388.1"/>
    <property type="molecule type" value="Genomic_DNA"/>
</dbReference>
<dbReference type="Pfam" id="PF07978">
    <property type="entry name" value="NIPSNAP"/>
    <property type="match status" value="1"/>
</dbReference>
<evidence type="ECO:0000259" key="2">
    <source>
        <dbReference type="Pfam" id="PF07978"/>
    </source>
</evidence>
<dbReference type="AlphaFoldDB" id="A0AAU7AP17"/>